<dbReference type="InterPro" id="IPR021884">
    <property type="entry name" value="Ice-bd_prot"/>
</dbReference>
<evidence type="ECO:0000256" key="2">
    <source>
        <dbReference type="ARBA" id="ARBA00022729"/>
    </source>
</evidence>
<evidence type="ECO:0008006" key="6">
    <source>
        <dbReference type="Google" id="ProtNLM"/>
    </source>
</evidence>
<evidence type="ECO:0000313" key="5">
    <source>
        <dbReference type="Proteomes" id="UP000663845"/>
    </source>
</evidence>
<evidence type="ECO:0000313" key="4">
    <source>
        <dbReference type="EMBL" id="CAF0814514.1"/>
    </source>
</evidence>
<dbReference type="EMBL" id="CAJNOG010000036">
    <property type="protein sequence ID" value="CAF0814514.1"/>
    <property type="molecule type" value="Genomic_DNA"/>
</dbReference>
<dbReference type="AlphaFoldDB" id="A0A813TQ74"/>
<dbReference type="Pfam" id="PF11999">
    <property type="entry name" value="Ice_binding"/>
    <property type="match status" value="1"/>
</dbReference>
<evidence type="ECO:0000256" key="3">
    <source>
        <dbReference type="SAM" id="SignalP"/>
    </source>
</evidence>
<feature type="signal peptide" evidence="3">
    <location>
        <begin position="1"/>
        <end position="26"/>
    </location>
</feature>
<accession>A0A813TQ74</accession>
<protein>
    <recommendedName>
        <fullName evidence="6">Ice-binding protein</fullName>
    </recommendedName>
</protein>
<evidence type="ECO:0000256" key="1">
    <source>
        <dbReference type="ARBA" id="ARBA00005445"/>
    </source>
</evidence>
<name>A0A813TQ74_9BILA</name>
<keyword evidence="2 3" id="KW-0732">Signal</keyword>
<gene>
    <name evidence="4" type="ORF">JYZ213_LOCUS5963</name>
</gene>
<dbReference type="Proteomes" id="UP000663845">
    <property type="component" value="Unassembled WGS sequence"/>
</dbReference>
<feature type="chain" id="PRO_5032796895" description="Ice-binding protein" evidence="3">
    <location>
        <begin position="27"/>
        <end position="241"/>
    </location>
</feature>
<comment type="caution">
    <text evidence="4">The sequence shown here is derived from an EMBL/GenBank/DDBJ whole genome shotgun (WGS) entry which is preliminary data.</text>
</comment>
<organism evidence="4 5">
    <name type="scientific">Adineta steineri</name>
    <dbReference type="NCBI Taxonomy" id="433720"/>
    <lineage>
        <taxon>Eukaryota</taxon>
        <taxon>Metazoa</taxon>
        <taxon>Spiralia</taxon>
        <taxon>Gnathifera</taxon>
        <taxon>Rotifera</taxon>
        <taxon>Eurotatoria</taxon>
        <taxon>Bdelloidea</taxon>
        <taxon>Adinetida</taxon>
        <taxon>Adinetidae</taxon>
        <taxon>Adineta</taxon>
    </lineage>
</organism>
<reference evidence="4" key="1">
    <citation type="submission" date="2021-02" db="EMBL/GenBank/DDBJ databases">
        <authorList>
            <person name="Nowell W R."/>
        </authorList>
    </citation>
    <scope>NUCLEOTIDE SEQUENCE</scope>
</reference>
<sequence length="241" mass="24698">MMHFISLIRASLMAVIIAFIVSSSDAATQYVDGATIFGSCADVAIQASTAISFNGVETHVVCGDVCISPGTSMTGISVLGENYTKQVNTELAMNCASDALTAYGSLKGLNCTNLLADSDLSGVTLSPGVYCTGSGVFTLKATNLTLDAQGDSNAQFIFQMATTLITSVNTNMILVNGAQSNNAYWQVGSSATLGDNSYFIGQLLAYASITVGPTANVTGRLFAQAAVTCSGANAINLSGLC</sequence>
<comment type="similarity">
    <text evidence="1">Belongs to the ice-binding protein family.</text>
</comment>
<proteinExistence type="inferred from homology"/>